<dbReference type="GO" id="GO:0006571">
    <property type="term" value="P:tyrosine biosynthetic process"/>
    <property type="evidence" value="ECO:0007669"/>
    <property type="project" value="InterPro"/>
</dbReference>
<dbReference type="PANTHER" id="PTHR21363:SF0">
    <property type="entry name" value="PREPHENATE DEHYDROGENASE [NADP(+)]"/>
    <property type="match status" value="1"/>
</dbReference>
<protein>
    <submittedName>
        <fullName evidence="4">Prephenate dehydrogenase</fullName>
    </submittedName>
</protein>
<dbReference type="InterPro" id="IPR050812">
    <property type="entry name" value="Preph/Arog_dehydrog"/>
</dbReference>
<dbReference type="InterPro" id="IPR046825">
    <property type="entry name" value="PDH_C"/>
</dbReference>
<reference evidence="4 5" key="1">
    <citation type="submission" date="2016-11" db="EMBL/GenBank/DDBJ databases">
        <authorList>
            <person name="Jaros S."/>
            <person name="Januszkiewicz K."/>
            <person name="Wedrychowicz H."/>
        </authorList>
    </citation>
    <scope>NUCLEOTIDE SEQUENCE [LARGE SCALE GENOMIC DNA]</scope>
    <source>
        <strain evidence="4 5">DSM 46144</strain>
    </source>
</reference>
<dbReference type="Gene3D" id="3.40.50.720">
    <property type="entry name" value="NAD(P)-binding Rossmann-like Domain"/>
    <property type="match status" value="1"/>
</dbReference>
<dbReference type="InterPro" id="IPR036291">
    <property type="entry name" value="NAD(P)-bd_dom_sf"/>
</dbReference>
<dbReference type="InterPro" id="IPR046826">
    <property type="entry name" value="PDH_N"/>
</dbReference>
<dbReference type="EMBL" id="FRCS01000002">
    <property type="protein sequence ID" value="SHN05480.1"/>
    <property type="molecule type" value="Genomic_DNA"/>
</dbReference>
<dbReference type="Pfam" id="PF02153">
    <property type="entry name" value="PDH_N"/>
    <property type="match status" value="1"/>
</dbReference>
<evidence type="ECO:0000259" key="3">
    <source>
        <dbReference type="PROSITE" id="PS51176"/>
    </source>
</evidence>
<keyword evidence="2" id="KW-0560">Oxidoreductase</keyword>
<dbReference type="InterPro" id="IPR003099">
    <property type="entry name" value="Prephen_DH"/>
</dbReference>
<organism evidence="4 5">
    <name type="scientific">Cryptosporangium aurantiacum</name>
    <dbReference type="NCBI Taxonomy" id="134849"/>
    <lineage>
        <taxon>Bacteria</taxon>
        <taxon>Bacillati</taxon>
        <taxon>Actinomycetota</taxon>
        <taxon>Actinomycetes</taxon>
        <taxon>Cryptosporangiales</taxon>
        <taxon>Cryptosporangiaceae</taxon>
        <taxon>Cryptosporangium</taxon>
    </lineage>
</organism>
<evidence type="ECO:0000313" key="4">
    <source>
        <dbReference type="EMBL" id="SHN05480.1"/>
    </source>
</evidence>
<keyword evidence="5" id="KW-1185">Reference proteome</keyword>
<evidence type="ECO:0000256" key="1">
    <source>
        <dbReference type="ARBA" id="ARBA00007964"/>
    </source>
</evidence>
<comment type="similarity">
    <text evidence="1">Belongs to the prephenate/arogenate dehydrogenase family.</text>
</comment>
<evidence type="ECO:0000313" key="5">
    <source>
        <dbReference type="Proteomes" id="UP000184440"/>
    </source>
</evidence>
<dbReference type="SUPFAM" id="SSF51735">
    <property type="entry name" value="NAD(P)-binding Rossmann-fold domains"/>
    <property type="match status" value="1"/>
</dbReference>
<dbReference type="Pfam" id="PF20463">
    <property type="entry name" value="PDH_C"/>
    <property type="match status" value="1"/>
</dbReference>
<dbReference type="Proteomes" id="UP000184440">
    <property type="component" value="Unassembled WGS sequence"/>
</dbReference>
<dbReference type="GO" id="GO:0004665">
    <property type="term" value="F:prephenate dehydrogenase (NADP+) activity"/>
    <property type="evidence" value="ECO:0007669"/>
    <property type="project" value="InterPro"/>
</dbReference>
<dbReference type="GO" id="GO:0070403">
    <property type="term" value="F:NAD+ binding"/>
    <property type="evidence" value="ECO:0007669"/>
    <property type="project" value="InterPro"/>
</dbReference>
<dbReference type="SUPFAM" id="SSF48179">
    <property type="entry name" value="6-phosphogluconate dehydrogenase C-terminal domain-like"/>
    <property type="match status" value="1"/>
</dbReference>
<dbReference type="STRING" id="134849.SAMN05443668_102745"/>
<accession>A0A1M7NNK9</accession>
<dbReference type="AlphaFoldDB" id="A0A1M7NNK9"/>
<dbReference type="GO" id="GO:0008977">
    <property type="term" value="F:prephenate dehydrogenase (NAD+) activity"/>
    <property type="evidence" value="ECO:0007669"/>
    <property type="project" value="InterPro"/>
</dbReference>
<name>A0A1M7NNK9_9ACTN</name>
<dbReference type="PANTHER" id="PTHR21363">
    <property type="entry name" value="PREPHENATE DEHYDROGENASE"/>
    <property type="match status" value="1"/>
</dbReference>
<feature type="domain" description="Prephenate/arogenate dehydrogenase" evidence="3">
    <location>
        <begin position="1"/>
        <end position="289"/>
    </location>
</feature>
<gene>
    <name evidence="4" type="ORF">SAMN05443668_102745</name>
</gene>
<dbReference type="InterPro" id="IPR008927">
    <property type="entry name" value="6-PGluconate_DH-like_C_sf"/>
</dbReference>
<proteinExistence type="inferred from homology"/>
<sequence length="327" mass="33307">MAVLGLGLIGGSLLLRLAADQASSPGSPGSIGYDADPETRAAVAQRLGPSAVAPDLAAAVDGADLVVLAVPLPAVPIVVAALRDVGYRGLLTDVTSVKEPVRAIVTAELPDARWVGGHPMAGKEASGFDVADPELLAGCAWALCLDNGTALADWLDVARWVLGLGGRVTPLTAIEHDAAVARISHLPHLVAAALTTGAAAEPVGPAALGLAAGSFRDATRVAATRAALTAAMCGGNAAALITELDSLVERLEEARELLTTTDPVSALTGWLETARAIRHEWPPHGAETRTPLTRHDLLALGRAGGWLTELHADAATAVLPKSVHPPT</sequence>
<evidence type="ECO:0000256" key="2">
    <source>
        <dbReference type="ARBA" id="ARBA00023002"/>
    </source>
</evidence>
<dbReference type="Gene3D" id="1.10.3660.10">
    <property type="entry name" value="6-phosphogluconate dehydrogenase C-terminal like domain"/>
    <property type="match status" value="1"/>
</dbReference>
<dbReference type="PROSITE" id="PS51176">
    <property type="entry name" value="PDH_ADH"/>
    <property type="match status" value="1"/>
</dbReference>